<dbReference type="InterPro" id="IPR003656">
    <property type="entry name" value="Znf_BED"/>
</dbReference>
<reference evidence="7" key="1">
    <citation type="submission" date="2023-07" db="EMBL/GenBank/DDBJ databases">
        <authorList>
            <person name="Stuckert A."/>
        </authorList>
    </citation>
    <scope>NUCLEOTIDE SEQUENCE</scope>
</reference>
<evidence type="ECO:0000259" key="6">
    <source>
        <dbReference type="PROSITE" id="PS50808"/>
    </source>
</evidence>
<feature type="compositionally biased region" description="Low complexity" evidence="5">
    <location>
        <begin position="251"/>
        <end position="260"/>
    </location>
</feature>
<proteinExistence type="predicted"/>
<dbReference type="Proteomes" id="UP001176940">
    <property type="component" value="Unassembled WGS sequence"/>
</dbReference>
<dbReference type="PROSITE" id="PS50808">
    <property type="entry name" value="ZF_BED"/>
    <property type="match status" value="1"/>
</dbReference>
<dbReference type="PANTHER" id="PTHR47241">
    <property type="entry name" value="FINGER PROTEIN, PUTATIVE-RELATED"/>
    <property type="match status" value="1"/>
</dbReference>
<evidence type="ECO:0000256" key="2">
    <source>
        <dbReference type="ARBA" id="ARBA00022771"/>
    </source>
</evidence>
<feature type="region of interest" description="Disordered" evidence="5">
    <location>
        <begin position="240"/>
        <end position="312"/>
    </location>
</feature>
<evidence type="ECO:0000313" key="8">
    <source>
        <dbReference type="Proteomes" id="UP001176940"/>
    </source>
</evidence>
<feature type="non-terminal residue" evidence="7">
    <location>
        <position position="656"/>
    </location>
</feature>
<feature type="region of interest" description="Disordered" evidence="5">
    <location>
        <begin position="173"/>
        <end position="224"/>
    </location>
</feature>
<dbReference type="PANTHER" id="PTHR47241:SF1">
    <property type="entry name" value="BED-TYPE DOMAIN-CONTAINING PROTEIN"/>
    <property type="match status" value="1"/>
</dbReference>
<dbReference type="Pfam" id="PF02892">
    <property type="entry name" value="zf-BED"/>
    <property type="match status" value="1"/>
</dbReference>
<accession>A0ABN9MN67</accession>
<protein>
    <recommendedName>
        <fullName evidence="6">BED-type domain-containing protein</fullName>
    </recommendedName>
</protein>
<feature type="region of interest" description="Disordered" evidence="5">
    <location>
        <begin position="45"/>
        <end position="64"/>
    </location>
</feature>
<feature type="compositionally biased region" description="Polar residues" evidence="5">
    <location>
        <begin position="190"/>
        <end position="202"/>
    </location>
</feature>
<name>A0ABN9MN67_9NEOB</name>
<evidence type="ECO:0000256" key="1">
    <source>
        <dbReference type="ARBA" id="ARBA00022723"/>
    </source>
</evidence>
<evidence type="ECO:0000313" key="7">
    <source>
        <dbReference type="EMBL" id="CAJ0967163.1"/>
    </source>
</evidence>
<dbReference type="EMBL" id="CAUEEQ010078111">
    <property type="protein sequence ID" value="CAJ0967163.1"/>
    <property type="molecule type" value="Genomic_DNA"/>
</dbReference>
<evidence type="ECO:0000256" key="4">
    <source>
        <dbReference type="PROSITE-ProRule" id="PRU00027"/>
    </source>
</evidence>
<evidence type="ECO:0000256" key="3">
    <source>
        <dbReference type="ARBA" id="ARBA00022833"/>
    </source>
</evidence>
<keyword evidence="1" id="KW-0479">Metal-binding</keyword>
<dbReference type="SMART" id="SM00614">
    <property type="entry name" value="ZnF_BED"/>
    <property type="match status" value="1"/>
</dbReference>
<gene>
    <name evidence="7" type="ORF">RIMI_LOCUS22009226</name>
</gene>
<keyword evidence="3" id="KW-0862">Zinc</keyword>
<feature type="compositionally biased region" description="Basic and acidic residues" evidence="5">
    <location>
        <begin position="211"/>
        <end position="224"/>
    </location>
</feature>
<feature type="domain" description="BED-type" evidence="6">
    <location>
        <begin position="315"/>
        <end position="372"/>
    </location>
</feature>
<comment type="caution">
    <text evidence="7">The sequence shown here is derived from an EMBL/GenBank/DDBJ whole genome shotgun (WGS) entry which is preliminary data.</text>
</comment>
<keyword evidence="8" id="KW-1185">Reference proteome</keyword>
<evidence type="ECO:0000256" key="5">
    <source>
        <dbReference type="SAM" id="MobiDB-lite"/>
    </source>
</evidence>
<dbReference type="InterPro" id="IPR052865">
    <property type="entry name" value="Zinc_finger_BED"/>
</dbReference>
<sequence length="656" mass="72099">MSICFAGSSGTQRVYLRAVSSHHLFNGTLHGKIDIRNNIKYKDLEKNKSPTGTGEKMTLPASPHSLQVMGDDTLGKPLLKPKQQEQVLAYLAESASSSFASSFETGKYKSSASLVDVHGQGQVASLSSSAKTTTEKDAAGDTTGYSMELFTHTVPGLESETVNMPCPLQVESDMECTDAQPQPDYYAGPLTQTTTLPSQGTDPESDTDENMLPRHERSTTNLHGDTDEVAHELEEEVIDDPVVDPDWQPLGEQGEVGSSSEAEEEGPQQASTSQQVPSAGRVDGTKCVAKPKPVGGQRGHPVKAQSAMPEKGSDARKSAVWHFFKQHPIDQRKVICQKCSTTLSRGQNLKSLYTSCMHRHLTTVHLQAWTNYQTSLKVVAPSANEASQQRYIPAITGLNAHIARQILLEMMPYRLVESEAFKALMDYAEPRYELPSRHFFLRKAIPALHQHVKERIVHALRQSVSTKVHLTTDAWTVGMARDVTCPSRHTGGAALNNFQGYQNALLHFSGTAAHCDIEITDSLQQATLFWHFILRSLSKIVAPTCLVLWERQKEIVLAPPKQEDCLAIAADFQKNAQSPHCIGAMDGKHIRHEVNQDHLLSLEIPTDKTINTSDQQVNFGCPATAAFAIQEVSADYFVSSQETVSWQQAAISSNDY</sequence>
<dbReference type="InterPro" id="IPR036236">
    <property type="entry name" value="Znf_C2H2_sf"/>
</dbReference>
<dbReference type="SUPFAM" id="SSF57667">
    <property type="entry name" value="beta-beta-alpha zinc fingers"/>
    <property type="match status" value="1"/>
</dbReference>
<keyword evidence="2 4" id="KW-0863">Zinc-finger</keyword>
<organism evidence="7 8">
    <name type="scientific">Ranitomeya imitator</name>
    <name type="common">mimic poison frog</name>
    <dbReference type="NCBI Taxonomy" id="111125"/>
    <lineage>
        <taxon>Eukaryota</taxon>
        <taxon>Metazoa</taxon>
        <taxon>Chordata</taxon>
        <taxon>Craniata</taxon>
        <taxon>Vertebrata</taxon>
        <taxon>Euteleostomi</taxon>
        <taxon>Amphibia</taxon>
        <taxon>Batrachia</taxon>
        <taxon>Anura</taxon>
        <taxon>Neobatrachia</taxon>
        <taxon>Hyloidea</taxon>
        <taxon>Dendrobatidae</taxon>
        <taxon>Dendrobatinae</taxon>
        <taxon>Ranitomeya</taxon>
    </lineage>
</organism>